<dbReference type="Gene3D" id="1.10.10.60">
    <property type="entry name" value="Homeodomain-like"/>
    <property type="match status" value="2"/>
</dbReference>
<evidence type="ECO:0000256" key="3">
    <source>
        <dbReference type="ARBA" id="ARBA00023015"/>
    </source>
</evidence>
<dbReference type="PROSITE" id="PS50090">
    <property type="entry name" value="MYB_LIKE"/>
    <property type="match status" value="2"/>
</dbReference>
<reference evidence="10" key="1">
    <citation type="submission" date="2020-10" db="EMBL/GenBank/DDBJ databases">
        <authorList>
            <person name="Han B."/>
            <person name="Lu T."/>
            <person name="Zhao Q."/>
            <person name="Huang X."/>
            <person name="Zhao Y."/>
        </authorList>
    </citation>
    <scope>NUCLEOTIDE SEQUENCE</scope>
</reference>
<evidence type="ECO:0000256" key="6">
    <source>
        <dbReference type="ARBA" id="ARBA00023242"/>
    </source>
</evidence>
<keyword evidence="3" id="KW-0805">Transcription regulation</keyword>
<dbReference type="EMBL" id="CAJGYO010000014">
    <property type="protein sequence ID" value="CAD6268114.1"/>
    <property type="molecule type" value="Genomic_DNA"/>
</dbReference>
<dbReference type="PANTHER" id="PTHR45614:SF54">
    <property type="entry name" value="MYB-LIKE DNA-BINDING DOMAIN CONTAINING PROTEIN"/>
    <property type="match status" value="1"/>
</dbReference>
<evidence type="ECO:0000259" key="8">
    <source>
        <dbReference type="PROSITE" id="PS50090"/>
    </source>
</evidence>
<dbReference type="PROSITE" id="PS51294">
    <property type="entry name" value="HTH_MYB"/>
    <property type="match status" value="2"/>
</dbReference>
<dbReference type="SUPFAM" id="SSF46689">
    <property type="entry name" value="Homeodomain-like"/>
    <property type="match status" value="1"/>
</dbReference>
<dbReference type="InterPro" id="IPR001005">
    <property type="entry name" value="SANT/Myb"/>
</dbReference>
<comment type="caution">
    <text evidence="10">The sequence shown here is derived from an EMBL/GenBank/DDBJ whole genome shotgun (WGS) entry which is preliminary data.</text>
</comment>
<evidence type="ECO:0000256" key="1">
    <source>
        <dbReference type="ARBA" id="ARBA00004123"/>
    </source>
</evidence>
<keyword evidence="11" id="KW-1185">Reference proteome</keyword>
<keyword evidence="5" id="KW-0804">Transcription</keyword>
<dbReference type="FunFam" id="1.10.10.60:FF:000060">
    <property type="entry name" value="MYB transcription factor"/>
    <property type="match status" value="1"/>
</dbReference>
<dbReference type="InterPro" id="IPR050560">
    <property type="entry name" value="MYB_TF"/>
</dbReference>
<accession>A0A811RDP9</accession>
<organism evidence="10 11">
    <name type="scientific">Miscanthus lutarioriparius</name>
    <dbReference type="NCBI Taxonomy" id="422564"/>
    <lineage>
        <taxon>Eukaryota</taxon>
        <taxon>Viridiplantae</taxon>
        <taxon>Streptophyta</taxon>
        <taxon>Embryophyta</taxon>
        <taxon>Tracheophyta</taxon>
        <taxon>Spermatophyta</taxon>
        <taxon>Magnoliopsida</taxon>
        <taxon>Liliopsida</taxon>
        <taxon>Poales</taxon>
        <taxon>Poaceae</taxon>
        <taxon>PACMAD clade</taxon>
        <taxon>Panicoideae</taxon>
        <taxon>Andropogonodae</taxon>
        <taxon>Andropogoneae</taxon>
        <taxon>Saccharinae</taxon>
        <taxon>Miscanthus</taxon>
    </lineage>
</organism>
<dbReference type="GO" id="GO:0000978">
    <property type="term" value="F:RNA polymerase II cis-regulatory region sequence-specific DNA binding"/>
    <property type="evidence" value="ECO:0007669"/>
    <property type="project" value="TreeGrafter"/>
</dbReference>
<evidence type="ECO:0000256" key="4">
    <source>
        <dbReference type="ARBA" id="ARBA00023125"/>
    </source>
</evidence>
<dbReference type="CDD" id="cd00167">
    <property type="entry name" value="SANT"/>
    <property type="match status" value="2"/>
</dbReference>
<dbReference type="Proteomes" id="UP000604825">
    <property type="component" value="Unassembled WGS sequence"/>
</dbReference>
<dbReference type="GO" id="GO:0000981">
    <property type="term" value="F:DNA-binding transcription factor activity, RNA polymerase II-specific"/>
    <property type="evidence" value="ECO:0007669"/>
    <property type="project" value="TreeGrafter"/>
</dbReference>
<dbReference type="InterPro" id="IPR009057">
    <property type="entry name" value="Homeodomain-like_sf"/>
</dbReference>
<evidence type="ECO:0000256" key="2">
    <source>
        <dbReference type="ARBA" id="ARBA00022737"/>
    </source>
</evidence>
<dbReference type="InterPro" id="IPR017930">
    <property type="entry name" value="Myb_dom"/>
</dbReference>
<name>A0A811RDP9_9POAL</name>
<feature type="domain" description="HTH myb-type" evidence="9">
    <location>
        <begin position="5"/>
        <end position="56"/>
    </location>
</feature>
<feature type="region of interest" description="Disordered" evidence="7">
    <location>
        <begin position="114"/>
        <end position="134"/>
    </location>
</feature>
<keyword evidence="4" id="KW-0238">DNA-binding</keyword>
<gene>
    <name evidence="10" type="ORF">NCGR_LOCUS51419</name>
</gene>
<evidence type="ECO:0000256" key="5">
    <source>
        <dbReference type="ARBA" id="ARBA00023163"/>
    </source>
</evidence>
<evidence type="ECO:0000259" key="9">
    <source>
        <dbReference type="PROSITE" id="PS51294"/>
    </source>
</evidence>
<dbReference type="AlphaFoldDB" id="A0A811RDP9"/>
<dbReference type="SMART" id="SM00717">
    <property type="entry name" value="SANT"/>
    <property type="match status" value="2"/>
</dbReference>
<comment type="subcellular location">
    <subcellularLocation>
        <location evidence="1">Nucleus</location>
    </subcellularLocation>
</comment>
<evidence type="ECO:0000256" key="7">
    <source>
        <dbReference type="SAM" id="MobiDB-lite"/>
    </source>
</evidence>
<feature type="domain" description="Myb-like" evidence="8">
    <location>
        <begin position="5"/>
        <end position="56"/>
    </location>
</feature>
<dbReference type="PANTHER" id="PTHR45614">
    <property type="entry name" value="MYB PROTEIN-RELATED"/>
    <property type="match status" value="1"/>
</dbReference>
<evidence type="ECO:0000313" key="11">
    <source>
        <dbReference type="Proteomes" id="UP000604825"/>
    </source>
</evidence>
<protein>
    <submittedName>
        <fullName evidence="10">Uncharacterized protein</fullName>
    </submittedName>
</protein>
<evidence type="ECO:0000313" key="10">
    <source>
        <dbReference type="EMBL" id="CAD6268114.1"/>
    </source>
</evidence>
<dbReference type="OrthoDB" id="2143914at2759"/>
<feature type="domain" description="Myb-like" evidence="8">
    <location>
        <begin position="57"/>
        <end position="107"/>
    </location>
</feature>
<proteinExistence type="predicted"/>
<sequence>MEKSRARLSSSHWRPGEDDKLRQLVDKYGPQNWSSIAENLEGRSGKSCRLRWFNQLDPRINRRPFTAAEEELLLQAHRAHGSRWALISRLFPGRTDNAVKNHWHVVMARRRRHYHSGSGSGGTLTGDPTTGSVVPPRQPSFQYFRFGSCPPATIAKTTHSLCFAVPAGPGPLGLSRPGTYGVSNSNVAAAAAVVLDGHRHDMSKYLLGRGDDNGGDAVAKRKDVQFFDFLGVGI</sequence>
<keyword evidence="6" id="KW-0539">Nucleus</keyword>
<keyword evidence="2" id="KW-0677">Repeat</keyword>
<dbReference type="GO" id="GO:0005634">
    <property type="term" value="C:nucleus"/>
    <property type="evidence" value="ECO:0007669"/>
    <property type="project" value="UniProtKB-SubCell"/>
</dbReference>
<feature type="domain" description="HTH myb-type" evidence="9">
    <location>
        <begin position="57"/>
        <end position="111"/>
    </location>
</feature>
<dbReference type="Pfam" id="PF13921">
    <property type="entry name" value="Myb_DNA-bind_6"/>
    <property type="match status" value="1"/>
</dbReference>